<proteinExistence type="predicted"/>
<accession>A0A8C3JBT8</accession>
<evidence type="ECO:0000313" key="3">
    <source>
        <dbReference type="Proteomes" id="UP000694419"/>
    </source>
</evidence>
<dbReference type="AlphaFoldDB" id="A0A8C3JBT8"/>
<name>A0A8C3JBT8_9CHAR</name>
<feature type="region of interest" description="Disordered" evidence="1">
    <location>
        <begin position="83"/>
        <end position="116"/>
    </location>
</feature>
<reference evidence="2" key="1">
    <citation type="submission" date="2025-08" db="UniProtKB">
        <authorList>
            <consortium name="Ensembl"/>
        </authorList>
    </citation>
    <scope>IDENTIFICATION</scope>
</reference>
<protein>
    <submittedName>
        <fullName evidence="2">Uncharacterized protein</fullName>
    </submittedName>
</protein>
<organism evidence="2 3">
    <name type="scientific">Calidris pygmaea</name>
    <name type="common">Spoon-billed sandpiper</name>
    <dbReference type="NCBI Taxonomy" id="425635"/>
    <lineage>
        <taxon>Eukaryota</taxon>
        <taxon>Metazoa</taxon>
        <taxon>Chordata</taxon>
        <taxon>Craniata</taxon>
        <taxon>Vertebrata</taxon>
        <taxon>Euteleostomi</taxon>
        <taxon>Archelosauria</taxon>
        <taxon>Archosauria</taxon>
        <taxon>Dinosauria</taxon>
        <taxon>Saurischia</taxon>
        <taxon>Theropoda</taxon>
        <taxon>Coelurosauria</taxon>
        <taxon>Aves</taxon>
        <taxon>Neognathae</taxon>
        <taxon>Neoaves</taxon>
        <taxon>Charadriiformes</taxon>
        <taxon>Scolopacidae</taxon>
        <taxon>Calidris</taxon>
    </lineage>
</organism>
<reference evidence="2" key="2">
    <citation type="submission" date="2025-09" db="UniProtKB">
        <authorList>
            <consortium name="Ensembl"/>
        </authorList>
    </citation>
    <scope>IDENTIFICATION</scope>
</reference>
<evidence type="ECO:0000256" key="1">
    <source>
        <dbReference type="SAM" id="MobiDB-lite"/>
    </source>
</evidence>
<dbReference type="Ensembl" id="ENSCPGT00000005710.1">
    <property type="protein sequence ID" value="ENSCPGP00000005183.1"/>
    <property type="gene ID" value="ENSCPGG00000003751.1"/>
</dbReference>
<dbReference type="Proteomes" id="UP000694419">
    <property type="component" value="Unplaced"/>
</dbReference>
<evidence type="ECO:0000313" key="2">
    <source>
        <dbReference type="Ensembl" id="ENSCPGP00000005183.1"/>
    </source>
</evidence>
<sequence length="116" mass="12498">CVSRTRLKLLPSPPRKGKRGWTEGQVMSLPYFPLGWCKMDIFALAETFTHKIPHSPDHPLGGRSLVPLSAAFSQLLALGLAGRRQANTQRKRPHVPHGHAPSLGDGPAAGPGPRSP</sequence>
<keyword evidence="3" id="KW-1185">Reference proteome</keyword>